<dbReference type="SUPFAM" id="SSF46689">
    <property type="entry name" value="Homeodomain-like"/>
    <property type="match status" value="1"/>
</dbReference>
<dbReference type="PANTHER" id="PTHR30055:SF148">
    <property type="entry name" value="TETR-FAMILY TRANSCRIPTIONAL REGULATOR"/>
    <property type="match status" value="1"/>
</dbReference>
<keyword evidence="2 4" id="KW-0238">DNA-binding</keyword>
<dbReference type="Pfam" id="PF16859">
    <property type="entry name" value="TetR_C_11"/>
    <property type="match status" value="1"/>
</dbReference>
<dbReference type="GO" id="GO:0003700">
    <property type="term" value="F:DNA-binding transcription factor activity"/>
    <property type="evidence" value="ECO:0007669"/>
    <property type="project" value="TreeGrafter"/>
</dbReference>
<dbReference type="GO" id="GO:0000976">
    <property type="term" value="F:transcription cis-regulatory region binding"/>
    <property type="evidence" value="ECO:0007669"/>
    <property type="project" value="TreeGrafter"/>
</dbReference>
<dbReference type="PANTHER" id="PTHR30055">
    <property type="entry name" value="HTH-TYPE TRANSCRIPTIONAL REGULATOR RUTR"/>
    <property type="match status" value="1"/>
</dbReference>
<dbReference type="Pfam" id="PF00440">
    <property type="entry name" value="TetR_N"/>
    <property type="match status" value="1"/>
</dbReference>
<dbReference type="InterPro" id="IPR050109">
    <property type="entry name" value="HTH-type_TetR-like_transc_reg"/>
</dbReference>
<evidence type="ECO:0000256" key="3">
    <source>
        <dbReference type="ARBA" id="ARBA00023163"/>
    </source>
</evidence>
<dbReference type="STRING" id="211165.GCA_000317285_02824"/>
<keyword evidence="1" id="KW-0805">Transcription regulation</keyword>
<dbReference type="SUPFAM" id="SSF48498">
    <property type="entry name" value="Tetracyclin repressor-like, C-terminal domain"/>
    <property type="match status" value="1"/>
</dbReference>
<keyword evidence="7" id="KW-1185">Reference proteome</keyword>
<dbReference type="Gene3D" id="1.10.357.10">
    <property type="entry name" value="Tetracycline Repressor, domain 2"/>
    <property type="match status" value="1"/>
</dbReference>
<reference evidence="6 7" key="1">
    <citation type="journal article" date="2019" name="Genome Biol. Evol.">
        <title>Day and night: Metabolic profiles and evolutionary relationships of six axenic non-marine cyanobacteria.</title>
        <authorList>
            <person name="Will S.E."/>
            <person name="Henke P."/>
            <person name="Boedeker C."/>
            <person name="Huang S."/>
            <person name="Brinkmann H."/>
            <person name="Rohde M."/>
            <person name="Jarek M."/>
            <person name="Friedl T."/>
            <person name="Seufert S."/>
            <person name="Schumacher M."/>
            <person name="Overmann J."/>
            <person name="Neumann-Schaal M."/>
            <person name="Petersen J."/>
        </authorList>
    </citation>
    <scope>NUCLEOTIDE SEQUENCE [LARGE SCALE GENOMIC DNA]</scope>
    <source>
        <strain evidence="6 7">PCC 6912</strain>
    </source>
</reference>
<name>A0A3S0ZTY0_CHLFR</name>
<evidence type="ECO:0000259" key="5">
    <source>
        <dbReference type="PROSITE" id="PS50977"/>
    </source>
</evidence>
<dbReference type="OrthoDB" id="9796019at2"/>
<gene>
    <name evidence="6" type="ORF">PCC6912_38460</name>
</gene>
<feature type="DNA-binding region" description="H-T-H motif" evidence="4">
    <location>
        <begin position="39"/>
        <end position="58"/>
    </location>
</feature>
<dbReference type="InterPro" id="IPR009057">
    <property type="entry name" value="Homeodomain-like_sf"/>
</dbReference>
<evidence type="ECO:0000313" key="7">
    <source>
        <dbReference type="Proteomes" id="UP000268857"/>
    </source>
</evidence>
<dbReference type="Proteomes" id="UP000268857">
    <property type="component" value="Unassembled WGS sequence"/>
</dbReference>
<dbReference type="InterPro" id="IPR036271">
    <property type="entry name" value="Tet_transcr_reg_TetR-rel_C_sf"/>
</dbReference>
<dbReference type="RefSeq" id="WP_016878480.1">
    <property type="nucleotide sequence ID" value="NZ_AJLN01000079.1"/>
</dbReference>
<protein>
    <submittedName>
        <fullName evidence="6">TetR family transcriptional regulator</fullName>
    </submittedName>
</protein>
<dbReference type="EMBL" id="RSCJ01000017">
    <property type="protein sequence ID" value="RUR77455.1"/>
    <property type="molecule type" value="Genomic_DNA"/>
</dbReference>
<accession>A0A3S0ZTY0</accession>
<keyword evidence="3" id="KW-0804">Transcription</keyword>
<feature type="domain" description="HTH tetR-type" evidence="5">
    <location>
        <begin position="16"/>
        <end position="76"/>
    </location>
</feature>
<dbReference type="PROSITE" id="PS50977">
    <property type="entry name" value="HTH_TETR_2"/>
    <property type="match status" value="1"/>
</dbReference>
<dbReference type="InterPro" id="IPR001647">
    <property type="entry name" value="HTH_TetR"/>
</dbReference>
<dbReference type="InterPro" id="IPR011075">
    <property type="entry name" value="TetR_C"/>
</dbReference>
<dbReference type="AlphaFoldDB" id="A0A3S0ZTY0"/>
<comment type="caution">
    <text evidence="6">The sequence shown here is derived from an EMBL/GenBank/DDBJ whole genome shotgun (WGS) entry which is preliminary data.</text>
</comment>
<evidence type="ECO:0000256" key="2">
    <source>
        <dbReference type="ARBA" id="ARBA00023125"/>
    </source>
</evidence>
<dbReference type="Gene3D" id="1.10.10.60">
    <property type="entry name" value="Homeodomain-like"/>
    <property type="match status" value="1"/>
</dbReference>
<sequence length="199" mass="22316">MPQSHDTKRIGRPRSEESRAAILDATWKLLKTMTLRDLSIEAIARESGVGKTTIYRWWSGKVAVVMDAFWEKLSPEIQFPQGLSATEAIAQQMRLLITAFSGEYGRIAAQIIAEGQAEPDALASYRDRFINPRRAAAKAIIERGIESGEFDPNLDPELAIDILYGTIYFRLLVGHLPLDRQFAEELPQWALKALKISSS</sequence>
<evidence type="ECO:0000256" key="1">
    <source>
        <dbReference type="ARBA" id="ARBA00023015"/>
    </source>
</evidence>
<evidence type="ECO:0000256" key="4">
    <source>
        <dbReference type="PROSITE-ProRule" id="PRU00335"/>
    </source>
</evidence>
<proteinExistence type="predicted"/>
<evidence type="ECO:0000313" key="6">
    <source>
        <dbReference type="EMBL" id="RUR77455.1"/>
    </source>
</evidence>
<organism evidence="6 7">
    <name type="scientific">Chlorogloeopsis fritschii PCC 6912</name>
    <dbReference type="NCBI Taxonomy" id="211165"/>
    <lineage>
        <taxon>Bacteria</taxon>
        <taxon>Bacillati</taxon>
        <taxon>Cyanobacteriota</taxon>
        <taxon>Cyanophyceae</taxon>
        <taxon>Nostocales</taxon>
        <taxon>Chlorogloeopsidaceae</taxon>
        <taxon>Chlorogloeopsis</taxon>
    </lineage>
</organism>